<dbReference type="InterPro" id="IPR045492">
    <property type="entry name" value="DUF6434"/>
</dbReference>
<dbReference type="Pfam" id="PF20026">
    <property type="entry name" value="DUF6434"/>
    <property type="match status" value="1"/>
</dbReference>
<organism evidence="2 3">
    <name type="scientific">Granulicella aggregans</name>
    <dbReference type="NCBI Taxonomy" id="474949"/>
    <lineage>
        <taxon>Bacteria</taxon>
        <taxon>Pseudomonadati</taxon>
        <taxon>Acidobacteriota</taxon>
        <taxon>Terriglobia</taxon>
        <taxon>Terriglobales</taxon>
        <taxon>Acidobacteriaceae</taxon>
        <taxon>Granulicella</taxon>
    </lineage>
</organism>
<evidence type="ECO:0000259" key="1">
    <source>
        <dbReference type="Pfam" id="PF20026"/>
    </source>
</evidence>
<gene>
    <name evidence="2" type="ORF">HDF16_000503</name>
</gene>
<evidence type="ECO:0000313" key="2">
    <source>
        <dbReference type="EMBL" id="MBB5055834.1"/>
    </source>
</evidence>
<sequence length="180" mass="20297">MQSATRPRLTDALTSEDFLAWYWLKEELIAFAREHGISTVGLKREVEARIAAYLSGAIPSRHTATPKRPGSMPAEFALDTVIGEGWRCGPILGRFFRQELGSGFHFNAEIRDFIHNGTGKTLAEAAICYQNSVTPGHKRPAIPEQLEYNRHFREFFAAHPGATRVQAIAAWWDKRGSRRM</sequence>
<comment type="caution">
    <text evidence="2">The sequence shown here is derived from an EMBL/GenBank/DDBJ whole genome shotgun (WGS) entry which is preliminary data.</text>
</comment>
<reference evidence="2 3" key="1">
    <citation type="submission" date="2020-08" db="EMBL/GenBank/DDBJ databases">
        <title>Genomic Encyclopedia of Type Strains, Phase IV (KMG-V): Genome sequencing to study the core and pangenomes of soil and plant-associated prokaryotes.</title>
        <authorList>
            <person name="Whitman W."/>
        </authorList>
    </citation>
    <scope>NUCLEOTIDE SEQUENCE [LARGE SCALE GENOMIC DNA]</scope>
    <source>
        <strain evidence="2 3">M8UP14</strain>
    </source>
</reference>
<dbReference type="Proteomes" id="UP000540989">
    <property type="component" value="Unassembled WGS sequence"/>
</dbReference>
<protein>
    <recommendedName>
        <fullName evidence="1">DUF6434 domain-containing protein</fullName>
    </recommendedName>
</protein>
<dbReference type="AlphaFoldDB" id="A0A7W8E256"/>
<name>A0A7W8E256_9BACT</name>
<dbReference type="Pfam" id="PF18953">
    <property type="entry name" value="SAP_new25"/>
    <property type="match status" value="1"/>
</dbReference>
<keyword evidence="3" id="KW-1185">Reference proteome</keyword>
<dbReference type="EMBL" id="JACHIP010000001">
    <property type="protein sequence ID" value="MBB5055834.1"/>
    <property type="molecule type" value="Genomic_DNA"/>
</dbReference>
<proteinExistence type="predicted"/>
<accession>A0A7W8E256</accession>
<evidence type="ECO:0000313" key="3">
    <source>
        <dbReference type="Proteomes" id="UP000540989"/>
    </source>
</evidence>
<dbReference type="RefSeq" id="WP_184213575.1">
    <property type="nucleotide sequence ID" value="NZ_JACHIP010000001.1"/>
</dbReference>
<feature type="domain" description="DUF6434" evidence="1">
    <location>
        <begin position="76"/>
        <end position="131"/>
    </location>
</feature>